<organism evidence="2 3">
    <name type="scientific">Salinimicrobium catena</name>
    <dbReference type="NCBI Taxonomy" id="390640"/>
    <lineage>
        <taxon>Bacteria</taxon>
        <taxon>Pseudomonadati</taxon>
        <taxon>Bacteroidota</taxon>
        <taxon>Flavobacteriia</taxon>
        <taxon>Flavobacteriales</taxon>
        <taxon>Flavobacteriaceae</taxon>
        <taxon>Salinimicrobium</taxon>
    </lineage>
</organism>
<dbReference type="Proteomes" id="UP000199448">
    <property type="component" value="Unassembled WGS sequence"/>
</dbReference>
<gene>
    <name evidence="2" type="ORF">SAMN04488034_103286</name>
</gene>
<feature type="transmembrane region" description="Helical" evidence="1">
    <location>
        <begin position="36"/>
        <end position="53"/>
    </location>
</feature>
<feature type="transmembrane region" description="Helical" evidence="1">
    <location>
        <begin position="172"/>
        <end position="192"/>
    </location>
</feature>
<keyword evidence="1" id="KW-0472">Membrane</keyword>
<feature type="transmembrane region" description="Helical" evidence="1">
    <location>
        <begin position="59"/>
        <end position="76"/>
    </location>
</feature>
<feature type="transmembrane region" description="Helical" evidence="1">
    <location>
        <begin position="88"/>
        <end position="109"/>
    </location>
</feature>
<dbReference type="Pfam" id="PF11750">
    <property type="entry name" value="DUF3307"/>
    <property type="match status" value="1"/>
</dbReference>
<dbReference type="OrthoDB" id="8536716at2"/>
<evidence type="ECO:0000313" key="2">
    <source>
        <dbReference type="EMBL" id="SEE95794.1"/>
    </source>
</evidence>
<proteinExistence type="predicted"/>
<evidence type="ECO:0000256" key="1">
    <source>
        <dbReference type="SAM" id="Phobius"/>
    </source>
</evidence>
<keyword evidence="3" id="KW-1185">Reference proteome</keyword>
<dbReference type="InterPro" id="IPR021737">
    <property type="entry name" value="Phage_phiKZ_Orf197"/>
</dbReference>
<name>A0A1H5N2I2_9FLAO</name>
<dbReference type="STRING" id="390640.SAMN04488034_103286"/>
<keyword evidence="1" id="KW-1133">Transmembrane helix</keyword>
<sequence length="239" mass="27307">MITFALKLLLAHILGDFVLQPDRWIRDKRQRKIRSASLYLHLGVHALALLLLLQFDLTYWLGLLGILVTHFLIDLGKLHLEGRYNNNLLFLLDQLAHVLVLCGVVYFYYPFEINTGFIFSPASLLLLLSILSVTSVSAIAMRLLMDRWQLPEDNEEDSLPKAGKYIGMLERLLVFGFIVLQQWAAIGWLIAAKSILRFSDLSRAKDRKLTEYVLIGTLLSFGLAIATGLFYLFIKNLLR</sequence>
<dbReference type="EMBL" id="FNUG01000003">
    <property type="protein sequence ID" value="SEE95794.1"/>
    <property type="molecule type" value="Genomic_DNA"/>
</dbReference>
<dbReference type="AlphaFoldDB" id="A0A1H5N2I2"/>
<protein>
    <recommendedName>
        <fullName evidence="4">DUF3307 domain-containing protein</fullName>
    </recommendedName>
</protein>
<reference evidence="2 3" key="1">
    <citation type="submission" date="2016-10" db="EMBL/GenBank/DDBJ databases">
        <authorList>
            <person name="de Groot N.N."/>
        </authorList>
    </citation>
    <scope>NUCLEOTIDE SEQUENCE [LARGE SCALE GENOMIC DNA]</scope>
    <source>
        <strain evidence="2 3">DSM 23553</strain>
    </source>
</reference>
<dbReference type="RefSeq" id="WP_093113218.1">
    <property type="nucleotide sequence ID" value="NZ_FNGG01000003.1"/>
</dbReference>
<accession>A0A1H5N2I2</accession>
<evidence type="ECO:0000313" key="3">
    <source>
        <dbReference type="Proteomes" id="UP000199448"/>
    </source>
</evidence>
<evidence type="ECO:0008006" key="4">
    <source>
        <dbReference type="Google" id="ProtNLM"/>
    </source>
</evidence>
<feature type="transmembrane region" description="Helical" evidence="1">
    <location>
        <begin position="115"/>
        <end position="140"/>
    </location>
</feature>
<feature type="transmembrane region" description="Helical" evidence="1">
    <location>
        <begin position="212"/>
        <end position="234"/>
    </location>
</feature>
<keyword evidence="1" id="KW-0812">Transmembrane</keyword>